<dbReference type="InterPro" id="IPR036388">
    <property type="entry name" value="WH-like_DNA-bd_sf"/>
</dbReference>
<evidence type="ECO:0000313" key="2">
    <source>
        <dbReference type="Proteomes" id="UP000221506"/>
    </source>
</evidence>
<accession>A0A1W6DYE1</accession>
<evidence type="ECO:0000313" key="1">
    <source>
        <dbReference type="EMBL" id="ARK07921.1"/>
    </source>
</evidence>
<sequence>MSTEEKILEFIKQSGSKGVQNFDVAKFLGGKLDAPKPFLDELIKSGDIFKRNDTLYWSFVHKDFKGTK</sequence>
<organism evidence="1 2">
    <name type="scientific">Aeromonas phage phiA8-29</name>
    <dbReference type="NCBI Taxonomy" id="1978922"/>
    <lineage>
        <taxon>Viruses</taxon>
        <taxon>Duplodnaviria</taxon>
        <taxon>Heunggongvirae</taxon>
        <taxon>Uroviricota</taxon>
        <taxon>Caudoviricetes</taxon>
        <taxon>Pantevenvirales</taxon>
        <taxon>Ackermannviridae</taxon>
        <taxon>Tedavirus</taxon>
        <taxon>Tedavirus A829</taxon>
    </lineage>
</organism>
<dbReference type="Proteomes" id="UP000221506">
    <property type="component" value="Segment"/>
</dbReference>
<proteinExistence type="predicted"/>
<name>A0A1W6DYE1_9CAUD</name>
<reference evidence="1 2" key="1">
    <citation type="submission" date="2017-04" db="EMBL/GenBank/DDBJ databases">
        <title>Complete genome sequence and characterization of temperature-dependent bacteriophage phiA8-29 infecting Aeromonas.</title>
        <authorList>
            <person name="He Y."/>
            <person name="Yang H."/>
        </authorList>
    </citation>
    <scope>NUCLEOTIDE SEQUENCE [LARGE SCALE GENOMIC DNA]</scope>
</reference>
<keyword evidence="2" id="KW-1185">Reference proteome</keyword>
<dbReference type="EMBL" id="KY914485">
    <property type="protein sequence ID" value="ARK07921.1"/>
    <property type="molecule type" value="Genomic_DNA"/>
</dbReference>
<gene>
    <name evidence="1" type="ORF">phiA829_101</name>
</gene>
<protein>
    <submittedName>
        <fullName evidence="1">Uncharacterized protein</fullName>
    </submittedName>
</protein>
<dbReference type="Gene3D" id="1.10.10.10">
    <property type="entry name" value="Winged helix-like DNA-binding domain superfamily/Winged helix DNA-binding domain"/>
    <property type="match status" value="1"/>
</dbReference>